<dbReference type="Proteomes" id="UP000230564">
    <property type="component" value="Unassembled WGS sequence"/>
</dbReference>
<sequence>MVTAEEVIKDARHTLSDLARERWTDGRLLSLLNDGLVDISKNTILYVREKYVELINNQTLYDLSSFAYKILRVEFEDKPLKQTSRNELDRINSTWQAETSEKITHYLVDKLQEGRMLVYPTPVNAVIDNINFGGSYGIITGVTYSDLQLNLGDTLGDLGGVKEDGFIKVFYIETPTTITDIISTINISVVAKEPLAHYIAGRALRDNHDAQNRSMGVEEINLYVKQLEDYSLEKAKNFSQVAYSVPYRPFGV</sequence>
<evidence type="ECO:0000313" key="1">
    <source>
        <dbReference type="EMBL" id="PIR06688.1"/>
    </source>
</evidence>
<comment type="caution">
    <text evidence="1">The sequence shown here is derived from an EMBL/GenBank/DDBJ whole genome shotgun (WGS) entry which is preliminary data.</text>
</comment>
<gene>
    <name evidence="1" type="ORF">COV55_02945</name>
</gene>
<dbReference type="EMBL" id="PCWQ01000011">
    <property type="protein sequence ID" value="PIR06688.1"/>
    <property type="molecule type" value="Genomic_DNA"/>
</dbReference>
<evidence type="ECO:0000313" key="2">
    <source>
        <dbReference type="Proteomes" id="UP000230564"/>
    </source>
</evidence>
<protein>
    <submittedName>
        <fullName evidence="1">Uncharacterized protein</fullName>
    </submittedName>
</protein>
<accession>A0A2H0NCR7</accession>
<dbReference type="AlphaFoldDB" id="A0A2H0NCR7"/>
<name>A0A2H0NCR7_9BACT</name>
<organism evidence="1 2">
    <name type="scientific">Candidatus Komeilibacteria bacterium CG11_big_fil_rev_8_21_14_0_20_36_20</name>
    <dbReference type="NCBI Taxonomy" id="1974477"/>
    <lineage>
        <taxon>Bacteria</taxon>
        <taxon>Candidatus Komeiliibacteriota</taxon>
    </lineage>
</organism>
<reference evidence="1 2" key="1">
    <citation type="submission" date="2017-09" db="EMBL/GenBank/DDBJ databases">
        <title>Depth-based differentiation of microbial function through sediment-hosted aquifers and enrichment of novel symbionts in the deep terrestrial subsurface.</title>
        <authorList>
            <person name="Probst A.J."/>
            <person name="Ladd B."/>
            <person name="Jarett J.K."/>
            <person name="Geller-Mcgrath D.E."/>
            <person name="Sieber C.M."/>
            <person name="Emerson J.B."/>
            <person name="Anantharaman K."/>
            <person name="Thomas B.C."/>
            <person name="Malmstrom R."/>
            <person name="Stieglmeier M."/>
            <person name="Klingl A."/>
            <person name="Woyke T."/>
            <person name="Ryan C.M."/>
            <person name="Banfield J.F."/>
        </authorList>
    </citation>
    <scope>NUCLEOTIDE SEQUENCE [LARGE SCALE GENOMIC DNA]</scope>
    <source>
        <strain evidence="1">CG11_big_fil_rev_8_21_14_0_20_36_20</strain>
    </source>
</reference>
<proteinExistence type="predicted"/>